<keyword evidence="2" id="KW-1185">Reference proteome</keyword>
<dbReference type="RefSeq" id="WP_354600442.1">
    <property type="nucleotide sequence ID" value="NZ_JBEWZI010000006.1"/>
</dbReference>
<dbReference type="Gene3D" id="3.90.50.10">
    <property type="entry name" value="Photosynthetic Reaction Center, subunit H, domain 2"/>
    <property type="match status" value="2"/>
</dbReference>
<evidence type="ECO:0000313" key="1">
    <source>
        <dbReference type="EMBL" id="MET7013980.1"/>
    </source>
</evidence>
<name>A0ABV2TKC0_9RHOO</name>
<dbReference type="SUPFAM" id="SSF50346">
    <property type="entry name" value="PRC-barrel domain"/>
    <property type="match status" value="2"/>
</dbReference>
<dbReference type="EMBL" id="JBEWZI010000006">
    <property type="protein sequence ID" value="MET7013980.1"/>
    <property type="molecule type" value="Genomic_DNA"/>
</dbReference>
<proteinExistence type="predicted"/>
<organism evidence="1 2">
    <name type="scientific">Uliginosibacterium flavum</name>
    <dbReference type="NCBI Taxonomy" id="1396831"/>
    <lineage>
        <taxon>Bacteria</taxon>
        <taxon>Pseudomonadati</taxon>
        <taxon>Pseudomonadota</taxon>
        <taxon>Betaproteobacteria</taxon>
        <taxon>Rhodocyclales</taxon>
        <taxon>Zoogloeaceae</taxon>
        <taxon>Uliginosibacterium</taxon>
    </lineage>
</organism>
<dbReference type="InterPro" id="IPR014747">
    <property type="entry name" value="Bac_photo_RC_H_C"/>
</dbReference>
<reference evidence="1 2" key="1">
    <citation type="submission" date="2024-07" db="EMBL/GenBank/DDBJ databases">
        <title>Uliginosibacterium flavum JJ3220;KACC:17644.</title>
        <authorList>
            <person name="Kim M.K."/>
        </authorList>
    </citation>
    <scope>NUCLEOTIDE SEQUENCE [LARGE SCALE GENOMIC DNA]</scope>
    <source>
        <strain evidence="1 2">KACC:17644</strain>
    </source>
</reference>
<evidence type="ECO:0000313" key="2">
    <source>
        <dbReference type="Proteomes" id="UP001549691"/>
    </source>
</evidence>
<protein>
    <submittedName>
        <fullName evidence="1">PRC-barrel domain-containing protein</fullName>
    </submittedName>
</protein>
<dbReference type="InterPro" id="IPR011033">
    <property type="entry name" value="PRC_barrel-like_sf"/>
</dbReference>
<dbReference type="Proteomes" id="UP001549691">
    <property type="component" value="Unassembled WGS sequence"/>
</dbReference>
<comment type="caution">
    <text evidence="1">The sequence shown here is derived from an EMBL/GenBank/DDBJ whole genome shotgun (WGS) entry which is preliminary data.</text>
</comment>
<accession>A0ABV2TKC0</accession>
<sequence length="278" mass="32045">MLHSLKDLDHYTIEASDGDIGHVEDFYFDDLVWVIRYLVVETGPWLASRKVLISPQAIRHPNWSEQTLPAVLTREQVRNSPDIDTDKPISRQHEIQYLGYYGYPYYWDGVGIFGGVMAPDMFPIGGPDNSSEREVYEKTNLATEKAEQSRQRDDDPHLRSCEAVIGYHVHATDGEIGHIQGFLVDEASWAIRYLIVNTSNWWLGHQVIIAPQWFKDVNWAEQKISVGLNRQSVMDSPIYDSALALNRKIEKDLYAHYQRVGYWPEELAQEPEHSRTEG</sequence>
<gene>
    <name evidence="1" type="ORF">ABXR19_07245</name>
</gene>